<sequence length="271" mass="30540">MLSFIILLFLIILSTVSTFILSNSAYKVNYRTSSVTSTSYLLSSFTEGIINNKNASLHLLNTLSRNVNDDIKMLYIPTALYAPRADSTSTIGKQLQRAKADGRKRRGKVLTHLRECTGKNVESVTFDLVSDTLSHPTNPKLNDVYEIKYDIIFIDGGNTFYLYSSLLKSPKMLELIKESFKGVYIGVSAGAIIKGLKIYTALWKGMDDPTVVEERDWETIEGLKSEDYCFFPHYEEKWKDLCDEKEGGEKVVRLREDDCYVSGVGVISSDC</sequence>
<evidence type="ECO:0000256" key="4">
    <source>
        <dbReference type="ARBA" id="ARBA00022825"/>
    </source>
</evidence>
<evidence type="ECO:0000313" key="6">
    <source>
        <dbReference type="EMBL" id="GMH53643.1"/>
    </source>
</evidence>
<protein>
    <submittedName>
        <fullName evidence="6">Uncharacterized protein</fullName>
    </submittedName>
</protein>
<keyword evidence="3" id="KW-0378">Hydrolase</keyword>
<dbReference type="GO" id="GO:0006508">
    <property type="term" value="P:proteolysis"/>
    <property type="evidence" value="ECO:0007669"/>
    <property type="project" value="UniProtKB-KW"/>
</dbReference>
<dbReference type="PANTHER" id="PTHR20842">
    <property type="entry name" value="PROTEASE S51 ALPHA-ASPARTYL DIPEPTIDASE"/>
    <property type="match status" value="1"/>
</dbReference>
<keyword evidence="5" id="KW-0732">Signal</keyword>
<dbReference type="Proteomes" id="UP001165122">
    <property type="component" value="Unassembled WGS sequence"/>
</dbReference>
<keyword evidence="2" id="KW-0645">Protease</keyword>
<keyword evidence="4" id="KW-0720">Serine protease</keyword>
<dbReference type="Gene3D" id="3.40.50.880">
    <property type="match status" value="1"/>
</dbReference>
<gene>
    <name evidence="6" type="ORF">TrLO_g14317</name>
</gene>
<reference evidence="7" key="1">
    <citation type="journal article" date="2023" name="Commun. Biol.">
        <title>Genome analysis of Parmales, the sister group of diatoms, reveals the evolutionary specialization of diatoms from phago-mixotrophs to photoautotrophs.</title>
        <authorList>
            <person name="Ban H."/>
            <person name="Sato S."/>
            <person name="Yoshikawa S."/>
            <person name="Yamada K."/>
            <person name="Nakamura Y."/>
            <person name="Ichinomiya M."/>
            <person name="Sato N."/>
            <person name="Blanc-Mathieu R."/>
            <person name="Endo H."/>
            <person name="Kuwata A."/>
            <person name="Ogata H."/>
        </authorList>
    </citation>
    <scope>NUCLEOTIDE SEQUENCE [LARGE SCALE GENOMIC DNA]</scope>
    <source>
        <strain evidence="7">NIES 3700</strain>
    </source>
</reference>
<dbReference type="OrthoDB" id="41623at2759"/>
<dbReference type="InterPro" id="IPR029062">
    <property type="entry name" value="Class_I_gatase-like"/>
</dbReference>
<dbReference type="InterPro" id="IPR005320">
    <property type="entry name" value="Peptidase_S51"/>
</dbReference>
<evidence type="ECO:0000256" key="2">
    <source>
        <dbReference type="ARBA" id="ARBA00022670"/>
    </source>
</evidence>
<comment type="caution">
    <text evidence="6">The sequence shown here is derived from an EMBL/GenBank/DDBJ whole genome shotgun (WGS) entry which is preliminary data.</text>
</comment>
<dbReference type="GO" id="GO:0008236">
    <property type="term" value="F:serine-type peptidase activity"/>
    <property type="evidence" value="ECO:0007669"/>
    <property type="project" value="UniProtKB-KW"/>
</dbReference>
<comment type="similarity">
    <text evidence="1">Belongs to the peptidase S51 family.</text>
</comment>
<proteinExistence type="inferred from homology"/>
<evidence type="ECO:0000256" key="1">
    <source>
        <dbReference type="ARBA" id="ARBA00006534"/>
    </source>
</evidence>
<dbReference type="AlphaFoldDB" id="A0A9W7DSN2"/>
<dbReference type="PANTHER" id="PTHR20842:SF0">
    <property type="entry name" value="ALPHA-ASPARTYL DIPEPTIDASE"/>
    <property type="match status" value="1"/>
</dbReference>
<accession>A0A9W7DSN2</accession>
<evidence type="ECO:0000313" key="7">
    <source>
        <dbReference type="Proteomes" id="UP001165122"/>
    </source>
</evidence>
<organism evidence="6 7">
    <name type="scientific">Triparma laevis f. longispina</name>
    <dbReference type="NCBI Taxonomy" id="1714387"/>
    <lineage>
        <taxon>Eukaryota</taxon>
        <taxon>Sar</taxon>
        <taxon>Stramenopiles</taxon>
        <taxon>Ochrophyta</taxon>
        <taxon>Bolidophyceae</taxon>
        <taxon>Parmales</taxon>
        <taxon>Triparmaceae</taxon>
        <taxon>Triparma</taxon>
    </lineage>
</organism>
<name>A0A9W7DSN2_9STRA</name>
<feature type="signal peptide" evidence="5">
    <location>
        <begin position="1"/>
        <end position="18"/>
    </location>
</feature>
<feature type="chain" id="PRO_5040975024" evidence="5">
    <location>
        <begin position="19"/>
        <end position="271"/>
    </location>
</feature>
<keyword evidence="7" id="KW-1185">Reference proteome</keyword>
<dbReference type="Pfam" id="PF03575">
    <property type="entry name" value="Peptidase_S51"/>
    <property type="match status" value="1"/>
</dbReference>
<evidence type="ECO:0000256" key="3">
    <source>
        <dbReference type="ARBA" id="ARBA00022801"/>
    </source>
</evidence>
<dbReference type="EMBL" id="BRXW01000426">
    <property type="protein sequence ID" value="GMH53643.1"/>
    <property type="molecule type" value="Genomic_DNA"/>
</dbReference>
<dbReference type="SUPFAM" id="SSF52317">
    <property type="entry name" value="Class I glutamine amidotransferase-like"/>
    <property type="match status" value="1"/>
</dbReference>
<evidence type="ECO:0000256" key="5">
    <source>
        <dbReference type="SAM" id="SignalP"/>
    </source>
</evidence>